<evidence type="ECO:0000313" key="2">
    <source>
        <dbReference type="Proteomes" id="UP001317870"/>
    </source>
</evidence>
<sequence length="147" mass="16131">MIGGRPELGIALVHLRRFTHLSSPFCGTLSGMTASDAVGMPLLYLVEISEPGYFNRPWWKIASTGAPSQVHAALSELAVRVERDIQRAGGARRCWYRYDVRWPDGAVLECFQGAIRSVLIPGELRCLAVAVTSATTVAARTGERPRY</sequence>
<keyword evidence="2" id="KW-1185">Reference proteome</keyword>
<proteinExistence type="predicted"/>
<reference evidence="1 2" key="1">
    <citation type="submission" date="2022-11" db="EMBL/GenBank/DDBJ databases">
        <title>Genome Sequencing of Nocardia sp. ON39_IFM12276 and assembly.</title>
        <authorList>
            <person name="Shimojima M."/>
            <person name="Toyokawa M."/>
            <person name="Uesaka K."/>
        </authorList>
    </citation>
    <scope>NUCLEOTIDE SEQUENCE [LARGE SCALE GENOMIC DNA]</scope>
    <source>
        <strain evidence="1 2">IFM 12276</strain>
    </source>
</reference>
<accession>A0ABN6U6L4</accession>
<name>A0ABN6U6L4_9NOCA</name>
<organism evidence="1 2">
    <name type="scientific">Nocardia sputorum</name>
    <dbReference type="NCBI Taxonomy" id="2984338"/>
    <lineage>
        <taxon>Bacteria</taxon>
        <taxon>Bacillati</taxon>
        <taxon>Actinomycetota</taxon>
        <taxon>Actinomycetes</taxon>
        <taxon>Mycobacteriales</taxon>
        <taxon>Nocardiaceae</taxon>
        <taxon>Nocardia</taxon>
    </lineage>
</organism>
<gene>
    <name evidence="1" type="ORF">IFM12276_39600</name>
</gene>
<evidence type="ECO:0000313" key="1">
    <source>
        <dbReference type="EMBL" id="BDU00932.1"/>
    </source>
</evidence>
<dbReference type="Proteomes" id="UP001317870">
    <property type="component" value="Chromosome"/>
</dbReference>
<protein>
    <submittedName>
        <fullName evidence="1">Uncharacterized protein</fullName>
    </submittedName>
</protein>
<dbReference type="EMBL" id="AP026978">
    <property type="protein sequence ID" value="BDU00932.1"/>
    <property type="molecule type" value="Genomic_DNA"/>
</dbReference>